<evidence type="ECO:0000313" key="2">
    <source>
        <dbReference type="EMBL" id="KON73043.1"/>
    </source>
</evidence>
<dbReference type="EMBL" id="ATNL01000010">
    <property type="protein sequence ID" value="KON73043.1"/>
    <property type="molecule type" value="Genomic_DNA"/>
</dbReference>
<evidence type="ECO:0000256" key="1">
    <source>
        <dbReference type="SAM" id="MobiDB-lite"/>
    </source>
</evidence>
<evidence type="ECO:0000313" key="3">
    <source>
        <dbReference type="Proteomes" id="UP000037387"/>
    </source>
</evidence>
<reference evidence="2 3" key="1">
    <citation type="journal article" date="2015" name="Sci. Rep.">
        <title>Functional and structural properties of a novel cellulosome-like multienzyme complex: efficient glycoside hydrolysis of water-insoluble 7-xylosyl-10-deacetylpaclitaxel.</title>
        <authorList>
            <person name="Dou T.Y."/>
            <person name="Luan H.W."/>
            <person name="Ge G.B."/>
            <person name="Dong M.M."/>
            <person name="Zou H.F."/>
            <person name="He Y.Q."/>
            <person name="Cui P."/>
            <person name="Wang J.Y."/>
            <person name="Hao D.C."/>
            <person name="Yang S.L."/>
            <person name="Yang L."/>
        </authorList>
    </citation>
    <scope>NUCLEOTIDE SEQUENCE [LARGE SCALE GENOMIC DNA]</scope>
    <source>
        <strain evidence="2 3">F16</strain>
    </source>
</reference>
<comment type="caution">
    <text evidence="2">The sequence shown here is derived from an EMBL/GenBank/DDBJ whole genome shotgun (WGS) entry which is preliminary data.</text>
</comment>
<keyword evidence="3" id="KW-1185">Reference proteome</keyword>
<sequence>MVDAATVDRALPATRGVPAAARPAARPRGTATVVAAAGTPLAAARVTTADARTAATAIAPTVLARAPRAVVLTVTAPRAVPVVPATGRTVTVARAIVGTGHAVTVDARPSVVRGARAVRAQARRAASTARGAVTVPAVVTIGHRRVTGAVPPGRVAPGTSGRRVPGRASAVGTTATLPTVAGTGRVLVTSAGAEIAAGTPRVRGRGASGTASTVARSPATLRGRRSLTTCRSLSSTARPGVGCGR</sequence>
<protein>
    <submittedName>
        <fullName evidence="2">Uncharacterized protein</fullName>
    </submittedName>
</protein>
<feature type="region of interest" description="Disordered" evidence="1">
    <location>
        <begin position="149"/>
        <end position="169"/>
    </location>
</feature>
<proteinExistence type="predicted"/>
<dbReference type="AlphaFoldDB" id="A0A0M0F6E3"/>
<gene>
    <name evidence="2" type="ORF">M768_20875</name>
</gene>
<accession>A0A0M0F6E3</accession>
<name>A0A0M0F6E3_CELCE</name>
<dbReference type="Proteomes" id="UP000037387">
    <property type="component" value="Unassembled WGS sequence"/>
</dbReference>
<organism evidence="2 3">
    <name type="scientific">Cellulosimicrobium cellulans F16</name>
    <dbReference type="NCBI Taxonomy" id="1350482"/>
    <lineage>
        <taxon>Bacteria</taxon>
        <taxon>Bacillati</taxon>
        <taxon>Actinomycetota</taxon>
        <taxon>Actinomycetes</taxon>
        <taxon>Micrococcales</taxon>
        <taxon>Promicromonosporaceae</taxon>
        <taxon>Cellulosimicrobium</taxon>
    </lineage>
</organism>